<protein>
    <submittedName>
        <fullName evidence="5">HPr family phosphocarrier protein</fullName>
    </submittedName>
</protein>
<dbReference type="InterPro" id="IPR050399">
    <property type="entry name" value="HPr"/>
</dbReference>
<evidence type="ECO:0000313" key="6">
    <source>
        <dbReference type="Proteomes" id="UP000649345"/>
    </source>
</evidence>
<dbReference type="Gene3D" id="3.30.1340.10">
    <property type="entry name" value="HPr-like"/>
    <property type="match status" value="1"/>
</dbReference>
<keyword evidence="6" id="KW-1185">Reference proteome</keyword>
<dbReference type="RefSeq" id="WP_186871742.1">
    <property type="nucleotide sequence ID" value="NZ_JACOOR010000003.1"/>
</dbReference>
<dbReference type="EMBL" id="JACOOR010000003">
    <property type="protein sequence ID" value="MBC5659379.1"/>
    <property type="molecule type" value="Genomic_DNA"/>
</dbReference>
<dbReference type="GO" id="GO:0009401">
    <property type="term" value="P:phosphoenolpyruvate-dependent sugar phosphotransferase system"/>
    <property type="evidence" value="ECO:0007669"/>
    <property type="project" value="UniProtKB-KW"/>
</dbReference>
<feature type="domain" description="HPr" evidence="4">
    <location>
        <begin position="1"/>
        <end position="85"/>
    </location>
</feature>
<dbReference type="Proteomes" id="UP000649345">
    <property type="component" value="Unassembled WGS sequence"/>
</dbReference>
<reference evidence="5" key="1">
    <citation type="submission" date="2020-08" db="EMBL/GenBank/DDBJ databases">
        <title>Genome public.</title>
        <authorList>
            <person name="Liu C."/>
            <person name="Sun Q."/>
        </authorList>
    </citation>
    <scope>NUCLEOTIDE SEQUENCE</scope>
    <source>
        <strain evidence="5">NSJ-68</strain>
    </source>
</reference>
<dbReference type="GO" id="GO:0005737">
    <property type="term" value="C:cytoplasm"/>
    <property type="evidence" value="ECO:0007669"/>
    <property type="project" value="UniProtKB-SubCell"/>
</dbReference>
<dbReference type="PANTHER" id="PTHR33705:SF2">
    <property type="entry name" value="PHOSPHOCARRIER PROTEIN NPR"/>
    <property type="match status" value="1"/>
</dbReference>
<dbReference type="PROSITE" id="PS51350">
    <property type="entry name" value="PTS_HPR_DOM"/>
    <property type="match status" value="1"/>
</dbReference>
<dbReference type="InterPro" id="IPR035895">
    <property type="entry name" value="HPr-like_sf"/>
</dbReference>
<proteinExistence type="predicted"/>
<sequence length="85" mass="9341">MKEFKYVVMDELGLHARPAGLLVKEAAKFKSAITLDSGAKKADAKRIMAVMSMGVKKGVEVTVSIEGEDEDAAYETIKKFFEDNL</sequence>
<keyword evidence="3" id="KW-0598">Phosphotransferase system</keyword>
<dbReference type="PANTHER" id="PTHR33705">
    <property type="entry name" value="PHOSPHOCARRIER PROTEIN HPR"/>
    <property type="match status" value="1"/>
</dbReference>
<gene>
    <name evidence="5" type="ORF">H8S44_06305</name>
</gene>
<accession>A0A923RLM6</accession>
<dbReference type="NCBIfam" id="TIGR01003">
    <property type="entry name" value="PTS_HPr_family"/>
    <property type="match status" value="1"/>
</dbReference>
<organism evidence="5 6">
    <name type="scientific">Anaerosacchariphilus hominis</name>
    <dbReference type="NCBI Taxonomy" id="2763017"/>
    <lineage>
        <taxon>Bacteria</taxon>
        <taxon>Bacillati</taxon>
        <taxon>Bacillota</taxon>
        <taxon>Clostridia</taxon>
        <taxon>Lachnospirales</taxon>
        <taxon>Lachnospiraceae</taxon>
        <taxon>Anaerosacchariphilus</taxon>
    </lineage>
</organism>
<dbReference type="SUPFAM" id="SSF55594">
    <property type="entry name" value="HPr-like"/>
    <property type="match status" value="1"/>
</dbReference>
<evidence type="ECO:0000256" key="3">
    <source>
        <dbReference type="ARBA" id="ARBA00022683"/>
    </source>
</evidence>
<keyword evidence="2" id="KW-0963">Cytoplasm</keyword>
<comment type="subcellular location">
    <subcellularLocation>
        <location evidence="1">Cytoplasm</location>
    </subcellularLocation>
</comment>
<dbReference type="PRINTS" id="PR00107">
    <property type="entry name" value="PHOSPHOCPHPR"/>
</dbReference>
<comment type="caution">
    <text evidence="5">The sequence shown here is derived from an EMBL/GenBank/DDBJ whole genome shotgun (WGS) entry which is preliminary data.</text>
</comment>
<dbReference type="AlphaFoldDB" id="A0A923RLM6"/>
<dbReference type="CDD" id="cd00367">
    <property type="entry name" value="PTS-HPr_like"/>
    <property type="match status" value="1"/>
</dbReference>
<evidence type="ECO:0000256" key="2">
    <source>
        <dbReference type="ARBA" id="ARBA00022490"/>
    </source>
</evidence>
<name>A0A923RLM6_9FIRM</name>
<evidence type="ECO:0000259" key="4">
    <source>
        <dbReference type="PROSITE" id="PS51350"/>
    </source>
</evidence>
<evidence type="ECO:0000256" key="1">
    <source>
        <dbReference type="ARBA" id="ARBA00004496"/>
    </source>
</evidence>
<dbReference type="Pfam" id="PF00381">
    <property type="entry name" value="PTS-HPr"/>
    <property type="match status" value="1"/>
</dbReference>
<evidence type="ECO:0000313" key="5">
    <source>
        <dbReference type="EMBL" id="MBC5659379.1"/>
    </source>
</evidence>
<dbReference type="InterPro" id="IPR000032">
    <property type="entry name" value="HPr-like"/>
</dbReference>